<keyword evidence="3" id="KW-1185">Reference proteome</keyword>
<evidence type="ECO:0000256" key="1">
    <source>
        <dbReference type="SAM" id="MobiDB-lite"/>
    </source>
</evidence>
<evidence type="ECO:0000313" key="3">
    <source>
        <dbReference type="Proteomes" id="UP001055439"/>
    </source>
</evidence>
<evidence type="ECO:0000313" key="2">
    <source>
        <dbReference type="EMBL" id="URE02745.1"/>
    </source>
</evidence>
<organism evidence="2 3">
    <name type="scientific">Musa troglodytarum</name>
    <name type="common">fe'i banana</name>
    <dbReference type="NCBI Taxonomy" id="320322"/>
    <lineage>
        <taxon>Eukaryota</taxon>
        <taxon>Viridiplantae</taxon>
        <taxon>Streptophyta</taxon>
        <taxon>Embryophyta</taxon>
        <taxon>Tracheophyta</taxon>
        <taxon>Spermatophyta</taxon>
        <taxon>Magnoliopsida</taxon>
        <taxon>Liliopsida</taxon>
        <taxon>Zingiberales</taxon>
        <taxon>Musaceae</taxon>
        <taxon>Musa</taxon>
    </lineage>
</organism>
<proteinExistence type="predicted"/>
<dbReference type="AlphaFoldDB" id="A0A9E7FVJ0"/>
<reference evidence="2" key="1">
    <citation type="submission" date="2022-05" db="EMBL/GenBank/DDBJ databases">
        <title>The Musa troglodytarum L. genome provides insights into the mechanism of non-climacteric behaviour and enrichment of carotenoids.</title>
        <authorList>
            <person name="Wang J."/>
        </authorList>
    </citation>
    <scope>NUCLEOTIDE SEQUENCE</scope>
    <source>
        <tissue evidence="2">Leaf</tissue>
    </source>
</reference>
<accession>A0A9E7FVJ0</accession>
<gene>
    <name evidence="2" type="ORF">MUK42_11718</name>
</gene>
<name>A0A9E7FVJ0_9LILI</name>
<protein>
    <submittedName>
        <fullName evidence="2">Uncharacterized protein</fullName>
    </submittedName>
</protein>
<dbReference type="Proteomes" id="UP001055439">
    <property type="component" value="Chromosome 5"/>
</dbReference>
<sequence length="81" mass="9012">MVDGGLMSFPALPQKKPEPWTGSNSRARFSWPMNVCNSFSVAPYCMFLISYFTSQSAFRAASFSDEKVVILDDAALLRLNP</sequence>
<dbReference type="EMBL" id="CP097507">
    <property type="protein sequence ID" value="URE02745.1"/>
    <property type="molecule type" value="Genomic_DNA"/>
</dbReference>
<feature type="region of interest" description="Disordered" evidence="1">
    <location>
        <begin position="1"/>
        <end position="23"/>
    </location>
</feature>